<comment type="subcellular location">
    <subcellularLocation>
        <location evidence="1 7">Cell outer membrane</location>
        <topology evidence="1 7">Multi-pass membrane protein</topology>
    </subcellularLocation>
</comment>
<keyword evidence="6 7" id="KW-0998">Cell outer membrane</keyword>
<evidence type="ECO:0000313" key="9">
    <source>
        <dbReference type="EMBL" id="REC61324.1"/>
    </source>
</evidence>
<dbReference type="InterPro" id="IPR036942">
    <property type="entry name" value="Beta-barrel_TonB_sf"/>
</dbReference>
<evidence type="ECO:0000256" key="5">
    <source>
        <dbReference type="ARBA" id="ARBA00023136"/>
    </source>
</evidence>
<keyword evidence="3 7" id="KW-1134">Transmembrane beta strand</keyword>
<dbReference type="InterPro" id="IPR023996">
    <property type="entry name" value="TonB-dep_OMP_SusC/RagA"/>
</dbReference>
<dbReference type="GO" id="GO:0009279">
    <property type="term" value="C:cell outer membrane"/>
    <property type="evidence" value="ECO:0007669"/>
    <property type="project" value="UniProtKB-SubCell"/>
</dbReference>
<evidence type="ECO:0000256" key="7">
    <source>
        <dbReference type="PROSITE-ProRule" id="PRU01360"/>
    </source>
</evidence>
<dbReference type="EMBL" id="QNVT01000016">
    <property type="protein sequence ID" value="REC61324.1"/>
    <property type="molecule type" value="Genomic_DNA"/>
</dbReference>
<dbReference type="NCBIfam" id="TIGR04056">
    <property type="entry name" value="OMP_RagA_SusC"/>
    <property type="match status" value="1"/>
</dbReference>
<dbReference type="RefSeq" id="WP_115971874.1">
    <property type="nucleotide sequence ID" value="NZ_QNVT01000016.1"/>
</dbReference>
<dbReference type="Proteomes" id="UP000256686">
    <property type="component" value="Unassembled WGS sequence"/>
</dbReference>
<dbReference type="PROSITE" id="PS52016">
    <property type="entry name" value="TONB_DEPENDENT_REC_3"/>
    <property type="match status" value="1"/>
</dbReference>
<dbReference type="Pfam" id="PF07715">
    <property type="entry name" value="Plug"/>
    <property type="match status" value="1"/>
</dbReference>
<reference evidence="10" key="1">
    <citation type="submission" date="2018-06" db="EMBL/GenBank/DDBJ databases">
        <authorList>
            <person name="Lum Nde A."/>
            <person name="Hugo C."/>
        </authorList>
    </citation>
    <scope>NUCLEOTIDE SEQUENCE [LARGE SCALE GENOMIC DNA]</scope>
    <source>
        <strain evidence="10">1_F178</strain>
    </source>
</reference>
<evidence type="ECO:0000256" key="1">
    <source>
        <dbReference type="ARBA" id="ARBA00004571"/>
    </source>
</evidence>
<name>A0A3D9C6E1_9FLAO</name>
<proteinExistence type="inferred from homology"/>
<protein>
    <submittedName>
        <fullName evidence="9">SusC/RagA family TonB-linked outer membrane protein</fullName>
    </submittedName>
</protein>
<dbReference type="AlphaFoldDB" id="A0A3D9C6E1"/>
<keyword evidence="5 7" id="KW-0472">Membrane</keyword>
<comment type="caution">
    <text evidence="9">The sequence shown here is derived from an EMBL/GenBank/DDBJ whole genome shotgun (WGS) entry which is preliminary data.</text>
</comment>
<keyword evidence="4 7" id="KW-0812">Transmembrane</keyword>
<keyword evidence="2 7" id="KW-0813">Transport</keyword>
<organism evidence="9 10">
    <name type="scientific">Chryseobacterium pennae</name>
    <dbReference type="NCBI Taxonomy" id="2258962"/>
    <lineage>
        <taxon>Bacteria</taxon>
        <taxon>Pseudomonadati</taxon>
        <taxon>Bacteroidota</taxon>
        <taxon>Flavobacteriia</taxon>
        <taxon>Flavobacteriales</taxon>
        <taxon>Weeksellaceae</taxon>
        <taxon>Chryseobacterium group</taxon>
        <taxon>Chryseobacterium</taxon>
    </lineage>
</organism>
<dbReference type="Gene3D" id="2.170.130.10">
    <property type="entry name" value="TonB-dependent receptor, plug domain"/>
    <property type="match status" value="1"/>
</dbReference>
<accession>A0A3D9C6E1</accession>
<sequence length="1003" mass="111964">MKKSYTGIGGICSAFMLSVVCSYTHAQTRTLSGRVTYGEKPLKGVLVSQEGSDQTITTTTNGHYQLQTTGDNPVLIFRRPDYEEQRISVKEKSILNVSLSLAGKTTSVGEVVLNAGYYKVKERESTGSIARVTAKDIKNQPVNNVLSAIAGRMAGVDIVQNTGTPGGGFDVRIRGRNSLRTYQTTGLDGNSPLYVIDGVPVPSLNEYKSGLSDGVLPYGDTNPLNFINPDDIASIEVLKDADATSIYGSRGANGVILVTTKKGSKGKTTAKLSSSWGIGQFAHLPKMMSAEEYIRMRKLAFSNDGISDYPSYEYDINGIWDPNTSTNWQKYFVGNRAEYSNVQLGVSGGGEHTSFSLAGSHNEETTVFPGDYRYKKNGFNANMEHTSTDRKFKLTFTAYYATQDNVLPPRDFNQVYASLSPNAPDLYRDGVLNWENSTFQNPMAAATRTYTSKNENLSANVVLNYKLGSGLSINLNTGYVHNETKEQQIYPKTYYDPAYHIGSERSVLRKASMLNKSWIVEPQLNYDKKTGAHHWTALVGATFQDQRSENLTLMGRNFPSDELIYNLSSAASVTVENAYQFTYRYQAVYARLNYGLKDRYFINLSGRRDGSSRFGPDRRFANFGAVGVAWLFSKENFLKDRSWLTLGKLRASYGVTGNDQIGDYQFFDTYSSTGGTYNGYTGMLPNRLYNKDFGWEVTRKLETALEWSLFKDRLFVSAAWYRNTGGNQLLGITLPATTGFPSVLGNMDATILNTGTEVVVQAGLLNTENWKWSLGFNITFPKDRLLSFPDLENSSYKNYFEIGRSTSLRKLYRYNGIDPVTGLYTFEDFNKDGVINSDDKQITKELKQYWYGGIQNNLQYKNWSFNMLIQLSRQNISNIYASEGYVGLMGNKSLAYLDYWTPENPGAQFQKPSAGYDHEALTANSLFMESDATVSDTFTLRLKNISLSYSVPNESNKRLNTTIFLQGQNILTLSNYKGINPEFNLAGYVSPLRVISLGISMTY</sequence>
<feature type="domain" description="TonB-dependent receptor plug" evidence="8">
    <location>
        <begin position="122"/>
        <end position="255"/>
    </location>
</feature>
<dbReference type="InterPro" id="IPR039426">
    <property type="entry name" value="TonB-dep_rcpt-like"/>
</dbReference>
<keyword evidence="10" id="KW-1185">Reference proteome</keyword>
<dbReference type="InterPro" id="IPR037066">
    <property type="entry name" value="Plug_dom_sf"/>
</dbReference>
<dbReference type="Gene3D" id="2.40.170.20">
    <property type="entry name" value="TonB-dependent receptor, beta-barrel domain"/>
    <property type="match status" value="1"/>
</dbReference>
<evidence type="ECO:0000256" key="3">
    <source>
        <dbReference type="ARBA" id="ARBA00022452"/>
    </source>
</evidence>
<evidence type="ECO:0000256" key="2">
    <source>
        <dbReference type="ARBA" id="ARBA00022448"/>
    </source>
</evidence>
<evidence type="ECO:0000256" key="4">
    <source>
        <dbReference type="ARBA" id="ARBA00022692"/>
    </source>
</evidence>
<dbReference type="InterPro" id="IPR023997">
    <property type="entry name" value="TonB-dep_OMP_SusC/RagA_CS"/>
</dbReference>
<dbReference type="InterPro" id="IPR012910">
    <property type="entry name" value="Plug_dom"/>
</dbReference>
<evidence type="ECO:0000256" key="6">
    <source>
        <dbReference type="ARBA" id="ARBA00023237"/>
    </source>
</evidence>
<gene>
    <name evidence="9" type="ORF">DRF65_16550</name>
</gene>
<comment type="similarity">
    <text evidence="7">Belongs to the TonB-dependent receptor family.</text>
</comment>
<dbReference type="NCBIfam" id="TIGR04057">
    <property type="entry name" value="SusC_RagA_signa"/>
    <property type="match status" value="1"/>
</dbReference>
<dbReference type="SUPFAM" id="SSF49464">
    <property type="entry name" value="Carboxypeptidase regulatory domain-like"/>
    <property type="match status" value="1"/>
</dbReference>
<dbReference type="SUPFAM" id="SSF56935">
    <property type="entry name" value="Porins"/>
    <property type="match status" value="1"/>
</dbReference>
<evidence type="ECO:0000259" key="8">
    <source>
        <dbReference type="Pfam" id="PF07715"/>
    </source>
</evidence>
<evidence type="ECO:0000313" key="10">
    <source>
        <dbReference type="Proteomes" id="UP000256686"/>
    </source>
</evidence>
<dbReference type="InterPro" id="IPR008969">
    <property type="entry name" value="CarboxyPept-like_regulatory"/>
</dbReference>